<evidence type="ECO:0000313" key="2">
    <source>
        <dbReference type="EMBL" id="KAF9130801.1"/>
    </source>
</evidence>
<feature type="region of interest" description="Disordered" evidence="1">
    <location>
        <begin position="21"/>
        <end position="101"/>
    </location>
</feature>
<dbReference type="EMBL" id="JAAAUQ010001923">
    <property type="protein sequence ID" value="KAF9130801.1"/>
    <property type="molecule type" value="Genomic_DNA"/>
</dbReference>
<accession>A0A9P5RI66</accession>
<dbReference type="AlphaFoldDB" id="A0A9P5RI66"/>
<name>A0A9P5RI66_9FUNG</name>
<evidence type="ECO:0000256" key="1">
    <source>
        <dbReference type="SAM" id="MobiDB-lite"/>
    </source>
</evidence>
<proteinExistence type="predicted"/>
<keyword evidence="3" id="KW-1185">Reference proteome</keyword>
<reference evidence="2" key="1">
    <citation type="journal article" date="2020" name="Fungal Divers.">
        <title>Resolving the Mortierellaceae phylogeny through synthesis of multi-gene phylogenetics and phylogenomics.</title>
        <authorList>
            <person name="Vandepol N."/>
            <person name="Liber J."/>
            <person name="Desiro A."/>
            <person name="Na H."/>
            <person name="Kennedy M."/>
            <person name="Barry K."/>
            <person name="Grigoriev I.V."/>
            <person name="Miller A.N."/>
            <person name="O'Donnell K."/>
            <person name="Stajich J.E."/>
            <person name="Bonito G."/>
        </authorList>
    </citation>
    <scope>NUCLEOTIDE SEQUENCE</scope>
    <source>
        <strain evidence="2">NRRL 6426</strain>
    </source>
</reference>
<sequence length="471" mass="52640">MEAGYLRSKRAYKVMLLDNAESQEEEIGVSSNSVKVKEKSDEIFQDNDGVPSEVVNSPSEEGDYEYQANEESDETGSSISLSPTLEDRTTPPPHSWTSHHHTSLLGSVDNIPPEQWTVWTVLEHDITPMLMQYREILLKRETSGPVERLAITHIYLFDRDDQSSTLFYTIDDIKLWAALSHDTTSSSSQDPTSMAEVIADIIEISRTMSQLSHVDAPDYILDSKMDPQLKRLLLRLVETSHLWTGSADGEFGGFEKTLSPFIKIYLSGIKGTATLTFPPSSARKKKDDTTLRGRRPDLFLQCDTKNGQVFPLVIEVKQAAQTGDGRGDLEKLAFFLRDSLDDLEQKGIDVRGVMVYGILAAGSRCDVYALSLPARTVYKMEKVAVFYTPRSRYDMMSLLTAIEVMHLLRQGIRRTLDACSRKSLDAPQNWTCPSLGTPQKIPPAVVSVAASSERFTKRTRTLEPSSMIGSQ</sequence>
<dbReference type="Proteomes" id="UP000748756">
    <property type="component" value="Unassembled WGS sequence"/>
</dbReference>
<organism evidence="2 3">
    <name type="scientific">Linnemannia schmuckeri</name>
    <dbReference type="NCBI Taxonomy" id="64567"/>
    <lineage>
        <taxon>Eukaryota</taxon>
        <taxon>Fungi</taxon>
        <taxon>Fungi incertae sedis</taxon>
        <taxon>Mucoromycota</taxon>
        <taxon>Mortierellomycotina</taxon>
        <taxon>Mortierellomycetes</taxon>
        <taxon>Mortierellales</taxon>
        <taxon>Mortierellaceae</taxon>
        <taxon>Linnemannia</taxon>
    </lineage>
</organism>
<dbReference type="OrthoDB" id="2399314at2759"/>
<protein>
    <submittedName>
        <fullName evidence="2">Uncharacterized protein</fullName>
    </submittedName>
</protein>
<comment type="caution">
    <text evidence="2">The sequence shown here is derived from an EMBL/GenBank/DDBJ whole genome shotgun (WGS) entry which is preliminary data.</text>
</comment>
<feature type="compositionally biased region" description="Acidic residues" evidence="1">
    <location>
        <begin position="60"/>
        <end position="74"/>
    </location>
</feature>
<feature type="non-terminal residue" evidence="2">
    <location>
        <position position="471"/>
    </location>
</feature>
<evidence type="ECO:0000313" key="3">
    <source>
        <dbReference type="Proteomes" id="UP000748756"/>
    </source>
</evidence>
<gene>
    <name evidence="2" type="ORF">BG015_003961</name>
</gene>